<name>A0ABT2QCX0_9EURY</name>
<evidence type="ECO:0000313" key="2">
    <source>
        <dbReference type="Proteomes" id="UP001320972"/>
    </source>
</evidence>
<evidence type="ECO:0000313" key="1">
    <source>
        <dbReference type="EMBL" id="MCU4972741.1"/>
    </source>
</evidence>
<organism evidence="1 2">
    <name type="scientific">Natronoglomus mannanivorans</name>
    <dbReference type="NCBI Taxonomy" id="2979990"/>
    <lineage>
        <taxon>Archaea</taxon>
        <taxon>Methanobacteriati</taxon>
        <taxon>Methanobacteriota</taxon>
        <taxon>Stenosarchaea group</taxon>
        <taxon>Halobacteria</taxon>
        <taxon>Halobacteriales</taxon>
        <taxon>Natrialbaceae</taxon>
        <taxon>Natronoglomus</taxon>
    </lineage>
</organism>
<reference evidence="1 2" key="1">
    <citation type="submission" date="2022-09" db="EMBL/GenBank/DDBJ databases">
        <title>Enrichment on poylsaccharides allowed isolation of novel metabolic and taxonomic groups of Haloarchaea.</title>
        <authorList>
            <person name="Sorokin D.Y."/>
            <person name="Elcheninov A.G."/>
            <person name="Khizhniak T.V."/>
            <person name="Kolganova T.V."/>
            <person name="Kublanov I.V."/>
        </authorList>
    </citation>
    <scope>NUCLEOTIDE SEQUENCE [LARGE SCALE GENOMIC DNA]</scope>
    <source>
        <strain evidence="1 2">AArc-m2/3/4</strain>
    </source>
</reference>
<proteinExistence type="predicted"/>
<accession>A0ABT2QCX0</accession>
<dbReference type="Proteomes" id="UP001320972">
    <property type="component" value="Unassembled WGS sequence"/>
</dbReference>
<gene>
    <name evidence="1" type="ORF">OB955_08315</name>
</gene>
<sequence>MDVETLVQVLTRRGIPRGQITLFKELYERDGEFVSSSELINRIRWGDEERFPGVLRAFGTRINATEGIVGKPGIEAFLERERIDGDLHYRLRPEAKEAIEEVDVLIDTINQHSLTELLKPGTRIEKGELVLNDE</sequence>
<dbReference type="RefSeq" id="WP_338007535.1">
    <property type="nucleotide sequence ID" value="NZ_JAOPKB010000003.1"/>
</dbReference>
<comment type="caution">
    <text evidence="1">The sequence shown here is derived from an EMBL/GenBank/DDBJ whole genome shotgun (WGS) entry which is preliminary data.</text>
</comment>
<protein>
    <submittedName>
        <fullName evidence="1">Uncharacterized protein</fullName>
    </submittedName>
</protein>
<dbReference type="EMBL" id="JAOPKB010000003">
    <property type="protein sequence ID" value="MCU4972741.1"/>
    <property type="molecule type" value="Genomic_DNA"/>
</dbReference>
<keyword evidence="2" id="KW-1185">Reference proteome</keyword>